<dbReference type="Proteomes" id="UP000317716">
    <property type="component" value="Unassembled WGS sequence"/>
</dbReference>
<evidence type="ECO:0000313" key="1">
    <source>
        <dbReference type="EMBL" id="TMQ56342.1"/>
    </source>
</evidence>
<organism evidence="1 2">
    <name type="scientific">Eiseniibacteriota bacterium</name>
    <dbReference type="NCBI Taxonomy" id="2212470"/>
    <lineage>
        <taxon>Bacteria</taxon>
        <taxon>Candidatus Eiseniibacteriota</taxon>
    </lineage>
</organism>
<gene>
    <name evidence="1" type="ORF">E6K72_05370</name>
</gene>
<dbReference type="EMBL" id="VBOS01000179">
    <property type="protein sequence ID" value="TMQ56342.1"/>
    <property type="molecule type" value="Genomic_DNA"/>
</dbReference>
<evidence type="ECO:0000313" key="2">
    <source>
        <dbReference type="Proteomes" id="UP000317716"/>
    </source>
</evidence>
<sequence>MTLRIAASLALTLGVIGLLGFLQVLGEGPFATPQARHMRAMKDRGGAPPDAAPVSFARFDSLPFRRPVAEYAPLERRGVVLEGYVRHMLRAPDGDIHLEVTATLPGPGAHLPYATAEITPRWHGNAPRWSYESLRAAFRSRSGGAATRWSDPPRRVRLTGWLMYDFQFESRRPDLTRPASEERLSGWEVHPVTGIEIWNDARAAFVEVPR</sequence>
<protein>
    <submittedName>
        <fullName evidence="1">Uncharacterized protein</fullName>
    </submittedName>
</protein>
<name>A0A538SYC2_UNCEI</name>
<dbReference type="AlphaFoldDB" id="A0A538SYC2"/>
<proteinExistence type="predicted"/>
<comment type="caution">
    <text evidence="1">The sequence shown here is derived from an EMBL/GenBank/DDBJ whole genome shotgun (WGS) entry which is preliminary data.</text>
</comment>
<reference evidence="1 2" key="1">
    <citation type="journal article" date="2019" name="Nat. Microbiol.">
        <title>Mediterranean grassland soil C-N compound turnover is dependent on rainfall and depth, and is mediated by genomically divergent microorganisms.</title>
        <authorList>
            <person name="Diamond S."/>
            <person name="Andeer P.F."/>
            <person name="Li Z."/>
            <person name="Crits-Christoph A."/>
            <person name="Burstein D."/>
            <person name="Anantharaman K."/>
            <person name="Lane K.R."/>
            <person name="Thomas B.C."/>
            <person name="Pan C."/>
            <person name="Northen T.R."/>
            <person name="Banfield J.F."/>
        </authorList>
    </citation>
    <scope>NUCLEOTIDE SEQUENCE [LARGE SCALE GENOMIC DNA]</scope>
    <source>
        <strain evidence="1">WS_2</strain>
    </source>
</reference>
<accession>A0A538SYC2</accession>